<dbReference type="SUPFAM" id="SSF55594">
    <property type="entry name" value="HPr-like"/>
    <property type="match status" value="1"/>
</dbReference>
<name>A0ABT1YMP9_9BACL</name>
<protein>
    <submittedName>
        <fullName evidence="2">HPr family phosphocarrier protein</fullName>
    </submittedName>
</protein>
<feature type="domain" description="HPr" evidence="1">
    <location>
        <begin position="2"/>
        <end position="71"/>
    </location>
</feature>
<proteinExistence type="predicted"/>
<comment type="caution">
    <text evidence="2">The sequence shown here is derived from an EMBL/GenBank/DDBJ whole genome shotgun (WGS) entry which is preliminary data.</text>
</comment>
<dbReference type="Gene3D" id="3.30.1340.10">
    <property type="entry name" value="HPr-like"/>
    <property type="match status" value="1"/>
</dbReference>
<accession>A0ABT1YMP9</accession>
<dbReference type="Pfam" id="PF00381">
    <property type="entry name" value="PTS-HPr"/>
    <property type="match status" value="1"/>
</dbReference>
<evidence type="ECO:0000313" key="3">
    <source>
        <dbReference type="Proteomes" id="UP001300012"/>
    </source>
</evidence>
<dbReference type="InterPro" id="IPR000032">
    <property type="entry name" value="HPr-like"/>
</dbReference>
<reference evidence="2 3" key="1">
    <citation type="submission" date="2022-08" db="EMBL/GenBank/DDBJ databases">
        <title>Paenibacillus endoradicis sp. nov., Paenibacillus radicibacter sp. nov and Paenibacillus pararadicis sp. nov., three cold-adapted plant growth-promoting bacteria isolated from root of Larix gmelinii in Great Khingan.</title>
        <authorList>
            <person name="Xue H."/>
        </authorList>
    </citation>
    <scope>NUCLEOTIDE SEQUENCE [LARGE SCALE GENOMIC DNA]</scope>
    <source>
        <strain evidence="2 3">N5-1-1-5</strain>
    </source>
</reference>
<dbReference type="RefSeq" id="WP_258215864.1">
    <property type="nucleotide sequence ID" value="NZ_JANQBD010000019.1"/>
</dbReference>
<dbReference type="EMBL" id="JANQBD010000019">
    <property type="protein sequence ID" value="MCR8634302.1"/>
    <property type="molecule type" value="Genomic_DNA"/>
</dbReference>
<sequence length="80" mass="8934">MSGLDTKAIVEINQKASQFRSSIVICLDNKIIDAKSILGLSITLLNDQHYRLEIHGLDEAEAKAEMTEVFKKHHLSVTVN</sequence>
<dbReference type="Proteomes" id="UP001300012">
    <property type="component" value="Unassembled WGS sequence"/>
</dbReference>
<dbReference type="InterPro" id="IPR035895">
    <property type="entry name" value="HPr-like_sf"/>
</dbReference>
<evidence type="ECO:0000259" key="1">
    <source>
        <dbReference type="Pfam" id="PF00381"/>
    </source>
</evidence>
<keyword evidence="3" id="KW-1185">Reference proteome</keyword>
<gene>
    <name evidence="2" type="ORF">NV381_24225</name>
</gene>
<evidence type="ECO:0000313" key="2">
    <source>
        <dbReference type="EMBL" id="MCR8634302.1"/>
    </source>
</evidence>
<organism evidence="2 3">
    <name type="scientific">Paenibacillus radicis</name>
    <name type="common">ex Xue et al. 2023</name>
    <dbReference type="NCBI Taxonomy" id="2972489"/>
    <lineage>
        <taxon>Bacteria</taxon>
        <taxon>Bacillati</taxon>
        <taxon>Bacillota</taxon>
        <taxon>Bacilli</taxon>
        <taxon>Bacillales</taxon>
        <taxon>Paenibacillaceae</taxon>
        <taxon>Paenibacillus</taxon>
    </lineage>
</organism>